<proteinExistence type="predicted"/>
<name>A0A8J9UYT0_9NEOP</name>
<keyword evidence="1" id="KW-0732">Signal</keyword>
<dbReference type="EMBL" id="OV170226">
    <property type="protein sequence ID" value="CAH0727249.1"/>
    <property type="molecule type" value="Genomic_DNA"/>
</dbReference>
<evidence type="ECO:0000313" key="2">
    <source>
        <dbReference type="EMBL" id="CAH0727249.1"/>
    </source>
</evidence>
<gene>
    <name evidence="2" type="ORF">BINO364_LOCUS12621</name>
</gene>
<sequence length="127" mass="14299">MLPFWLFQGSCSVLIFFSSAYRESRRIVIGGRLVCPASVLFWCSSEEGSTIHPICELSSSGALPFYMTLARYTETTVQCEKSGRCLAARGPGCRRACMTLHTPSNTARRRSKFCSNRHRKLLPLRQT</sequence>
<evidence type="ECO:0008006" key="4">
    <source>
        <dbReference type="Google" id="ProtNLM"/>
    </source>
</evidence>
<feature type="chain" id="PRO_5035431849" description="Secreted protein" evidence="1">
    <location>
        <begin position="21"/>
        <end position="127"/>
    </location>
</feature>
<feature type="signal peptide" evidence="1">
    <location>
        <begin position="1"/>
        <end position="20"/>
    </location>
</feature>
<protein>
    <recommendedName>
        <fullName evidence="4">Secreted protein</fullName>
    </recommendedName>
</protein>
<feature type="non-terminal residue" evidence="2">
    <location>
        <position position="127"/>
    </location>
</feature>
<accession>A0A8J9UYT0</accession>
<dbReference type="OrthoDB" id="7485486at2759"/>
<organism evidence="2 3">
    <name type="scientific">Brenthis ino</name>
    <name type="common">lesser marbled fritillary</name>
    <dbReference type="NCBI Taxonomy" id="405034"/>
    <lineage>
        <taxon>Eukaryota</taxon>
        <taxon>Metazoa</taxon>
        <taxon>Ecdysozoa</taxon>
        <taxon>Arthropoda</taxon>
        <taxon>Hexapoda</taxon>
        <taxon>Insecta</taxon>
        <taxon>Pterygota</taxon>
        <taxon>Neoptera</taxon>
        <taxon>Endopterygota</taxon>
        <taxon>Lepidoptera</taxon>
        <taxon>Glossata</taxon>
        <taxon>Ditrysia</taxon>
        <taxon>Papilionoidea</taxon>
        <taxon>Nymphalidae</taxon>
        <taxon>Heliconiinae</taxon>
        <taxon>Argynnini</taxon>
        <taxon>Brenthis</taxon>
    </lineage>
</organism>
<reference evidence="2" key="1">
    <citation type="submission" date="2021-12" db="EMBL/GenBank/DDBJ databases">
        <authorList>
            <person name="Martin H S."/>
        </authorList>
    </citation>
    <scope>NUCLEOTIDE SEQUENCE</scope>
</reference>
<dbReference type="AlphaFoldDB" id="A0A8J9UYT0"/>
<keyword evidence="3" id="KW-1185">Reference proteome</keyword>
<evidence type="ECO:0000256" key="1">
    <source>
        <dbReference type="SAM" id="SignalP"/>
    </source>
</evidence>
<dbReference type="Proteomes" id="UP000838878">
    <property type="component" value="Chromosome 6"/>
</dbReference>
<evidence type="ECO:0000313" key="3">
    <source>
        <dbReference type="Proteomes" id="UP000838878"/>
    </source>
</evidence>